<feature type="transmembrane region" description="Helical" evidence="1">
    <location>
        <begin position="6"/>
        <end position="23"/>
    </location>
</feature>
<sequence length="34" mass="3699">MKNFVLTALIILILVIAGGWFFMRGTGGMKGNMP</sequence>
<evidence type="ECO:0000256" key="1">
    <source>
        <dbReference type="SAM" id="Phobius"/>
    </source>
</evidence>
<keyword evidence="1" id="KW-0472">Membrane</keyword>
<protein>
    <submittedName>
        <fullName evidence="2">Uncharacterized protein</fullName>
    </submittedName>
</protein>
<keyword evidence="1" id="KW-0812">Transmembrane</keyword>
<keyword evidence="1" id="KW-1133">Transmembrane helix</keyword>
<dbReference type="Proteomes" id="UP001242313">
    <property type="component" value="Unassembled WGS sequence"/>
</dbReference>
<reference evidence="2 3" key="1">
    <citation type="submission" date="2023-07" db="EMBL/GenBank/DDBJ databases">
        <title>Genomic Encyclopedia of Type Strains, Phase IV (KMG-IV): sequencing the most valuable type-strain genomes for metagenomic binning, comparative biology and taxonomic classification.</title>
        <authorList>
            <person name="Goeker M."/>
        </authorList>
    </citation>
    <scope>NUCLEOTIDE SEQUENCE [LARGE SCALE GENOMIC DNA]</scope>
    <source>
        <strain evidence="2 3">DSM 19598</strain>
    </source>
</reference>
<name>A0ABU0FXP6_9BACI</name>
<proteinExistence type="predicted"/>
<dbReference type="EMBL" id="JAUSUN010000019">
    <property type="protein sequence ID" value="MDQ0414721.1"/>
    <property type="molecule type" value="Genomic_DNA"/>
</dbReference>
<keyword evidence="3" id="KW-1185">Reference proteome</keyword>
<accession>A0ABU0FXP6</accession>
<gene>
    <name evidence="2" type="ORF">J2S25_002931</name>
</gene>
<evidence type="ECO:0000313" key="2">
    <source>
        <dbReference type="EMBL" id="MDQ0414721.1"/>
    </source>
</evidence>
<comment type="caution">
    <text evidence="2">The sequence shown here is derived from an EMBL/GenBank/DDBJ whole genome shotgun (WGS) entry which is preliminary data.</text>
</comment>
<organism evidence="2 3">
    <name type="scientific">Mesobacillus stamsii</name>
    <dbReference type="NCBI Taxonomy" id="225347"/>
    <lineage>
        <taxon>Bacteria</taxon>
        <taxon>Bacillati</taxon>
        <taxon>Bacillota</taxon>
        <taxon>Bacilli</taxon>
        <taxon>Bacillales</taxon>
        <taxon>Bacillaceae</taxon>
        <taxon>Mesobacillus</taxon>
    </lineage>
</organism>
<evidence type="ECO:0000313" key="3">
    <source>
        <dbReference type="Proteomes" id="UP001242313"/>
    </source>
</evidence>